<proteinExistence type="predicted"/>
<protein>
    <recommendedName>
        <fullName evidence="4">Nicotinamide mononucleotide transporter</fullName>
    </recommendedName>
</protein>
<name>A0A1J4NB79_9ACTN</name>
<dbReference type="RefSeq" id="WP_052693995.1">
    <property type="nucleotide sequence ID" value="NZ_JZDQ02000001.1"/>
</dbReference>
<feature type="transmembrane region" description="Helical" evidence="1">
    <location>
        <begin position="36"/>
        <end position="62"/>
    </location>
</feature>
<keyword evidence="3" id="KW-1185">Reference proteome</keyword>
<evidence type="ECO:0000313" key="2">
    <source>
        <dbReference type="EMBL" id="OIJ28733.1"/>
    </source>
</evidence>
<dbReference type="Proteomes" id="UP000033772">
    <property type="component" value="Unassembled WGS sequence"/>
</dbReference>
<dbReference type="STRING" id="1844.UG56_000425"/>
<dbReference type="OrthoDB" id="3400794at2"/>
<keyword evidence="1" id="KW-0472">Membrane</keyword>
<keyword evidence="1" id="KW-0812">Transmembrane</keyword>
<evidence type="ECO:0000256" key="1">
    <source>
        <dbReference type="SAM" id="Phobius"/>
    </source>
</evidence>
<reference evidence="2" key="1">
    <citation type="submission" date="2016-10" db="EMBL/GenBank/DDBJ databases">
        <title>Draft Genome Sequence of Nocardioides luteus Strain BAFB, an Alkane-Degrading Bacterium Isolated from JP-7 Polluted Soil.</title>
        <authorList>
            <person name="Brown L."/>
            <person name="Ruiz O.N."/>
            <person name="Gunasekera T."/>
        </authorList>
    </citation>
    <scope>NUCLEOTIDE SEQUENCE [LARGE SCALE GENOMIC DNA]</scope>
    <source>
        <strain evidence="2">BAFB</strain>
    </source>
</reference>
<gene>
    <name evidence="2" type="ORF">UG56_000425</name>
</gene>
<organism evidence="2 3">
    <name type="scientific">Nocardioides luteus</name>
    <dbReference type="NCBI Taxonomy" id="1844"/>
    <lineage>
        <taxon>Bacteria</taxon>
        <taxon>Bacillati</taxon>
        <taxon>Actinomycetota</taxon>
        <taxon>Actinomycetes</taxon>
        <taxon>Propionibacteriales</taxon>
        <taxon>Nocardioidaceae</taxon>
        <taxon>Nocardioides</taxon>
    </lineage>
</organism>
<dbReference type="EMBL" id="JZDQ02000001">
    <property type="protein sequence ID" value="OIJ28733.1"/>
    <property type="molecule type" value="Genomic_DNA"/>
</dbReference>
<evidence type="ECO:0008006" key="4">
    <source>
        <dbReference type="Google" id="ProtNLM"/>
    </source>
</evidence>
<keyword evidence="1" id="KW-1133">Transmembrane helix</keyword>
<sequence>MTDLWSYALTLLGVAGTALVGRKVWWAQHFLLITQIPWTVFALVTGQFGFLLGVVLNSAIYVTSAREWQQQRPQRAPVPTTAP</sequence>
<comment type="caution">
    <text evidence="2">The sequence shown here is derived from an EMBL/GenBank/DDBJ whole genome shotgun (WGS) entry which is preliminary data.</text>
</comment>
<evidence type="ECO:0000313" key="3">
    <source>
        <dbReference type="Proteomes" id="UP000033772"/>
    </source>
</evidence>
<dbReference type="AlphaFoldDB" id="A0A1J4NB79"/>
<accession>A0A1J4NB79</accession>